<keyword evidence="4" id="KW-0297">G-protein coupled receptor</keyword>
<dbReference type="InterPro" id="IPR017452">
    <property type="entry name" value="GPCR_Rhodpsn_7TM"/>
</dbReference>
<evidence type="ECO:0000256" key="4">
    <source>
        <dbReference type="ARBA" id="ARBA00023040"/>
    </source>
</evidence>
<keyword evidence="6 10" id="KW-0675">Receptor</keyword>
<dbReference type="EMBL" id="MTYJ01000085">
    <property type="protein sequence ID" value="OQV15705.1"/>
    <property type="molecule type" value="Genomic_DNA"/>
</dbReference>
<keyword evidence="3 8" id="KW-1133">Transmembrane helix</keyword>
<feature type="domain" description="G-protein coupled receptors family 1 profile" evidence="9">
    <location>
        <begin position="1"/>
        <end position="208"/>
    </location>
</feature>
<feature type="transmembrane region" description="Helical" evidence="8">
    <location>
        <begin position="28"/>
        <end position="50"/>
    </location>
</feature>
<evidence type="ECO:0000313" key="10">
    <source>
        <dbReference type="EMBL" id="OQV15705.1"/>
    </source>
</evidence>
<keyword evidence="7" id="KW-0807">Transducer</keyword>
<dbReference type="PROSITE" id="PS50262">
    <property type="entry name" value="G_PROTEIN_RECEP_F1_2"/>
    <property type="match status" value="1"/>
</dbReference>
<evidence type="ECO:0000259" key="9">
    <source>
        <dbReference type="PROSITE" id="PS50262"/>
    </source>
</evidence>
<dbReference type="SUPFAM" id="SSF81321">
    <property type="entry name" value="Family A G protein-coupled receptor-like"/>
    <property type="match status" value="1"/>
</dbReference>
<feature type="transmembrane region" description="Helical" evidence="8">
    <location>
        <begin position="62"/>
        <end position="89"/>
    </location>
</feature>
<feature type="transmembrane region" description="Helical" evidence="8">
    <location>
        <begin position="95"/>
        <end position="120"/>
    </location>
</feature>
<name>A0A1W0WKH0_HYPEX</name>
<keyword evidence="2 8" id="KW-0812">Transmembrane</keyword>
<dbReference type="GO" id="GO:0004930">
    <property type="term" value="F:G protein-coupled receptor activity"/>
    <property type="evidence" value="ECO:0007669"/>
    <property type="project" value="UniProtKB-KW"/>
</dbReference>
<evidence type="ECO:0000256" key="2">
    <source>
        <dbReference type="ARBA" id="ARBA00022692"/>
    </source>
</evidence>
<protein>
    <submittedName>
        <fullName evidence="10">Neuropeptide Y receptor</fullName>
    </submittedName>
</protein>
<dbReference type="PANTHER" id="PTHR24235">
    <property type="entry name" value="NEUROPEPTIDE Y RECEPTOR"/>
    <property type="match status" value="1"/>
</dbReference>
<gene>
    <name evidence="10" type="ORF">BV898_10178</name>
</gene>
<reference evidence="11" key="1">
    <citation type="submission" date="2017-01" db="EMBL/GenBank/DDBJ databases">
        <title>Comparative genomics of anhydrobiosis in the tardigrade Hypsibius dujardini.</title>
        <authorList>
            <person name="Yoshida Y."/>
            <person name="Koutsovoulos G."/>
            <person name="Laetsch D."/>
            <person name="Stevens L."/>
            <person name="Kumar S."/>
            <person name="Horikawa D."/>
            <person name="Ishino K."/>
            <person name="Komine S."/>
            <person name="Tomita M."/>
            <person name="Blaxter M."/>
            <person name="Arakawa K."/>
        </authorList>
    </citation>
    <scope>NUCLEOTIDE SEQUENCE [LARGE SCALE GENOMIC DNA]</scope>
    <source>
        <strain evidence="11">Z151</strain>
    </source>
</reference>
<dbReference type="OrthoDB" id="10053194at2759"/>
<evidence type="ECO:0000256" key="8">
    <source>
        <dbReference type="SAM" id="Phobius"/>
    </source>
</evidence>
<dbReference type="GO" id="GO:0016020">
    <property type="term" value="C:membrane"/>
    <property type="evidence" value="ECO:0007669"/>
    <property type="project" value="UniProtKB-SubCell"/>
</dbReference>
<dbReference type="InterPro" id="IPR000276">
    <property type="entry name" value="GPCR_Rhodpsn"/>
</dbReference>
<evidence type="ECO:0000256" key="3">
    <source>
        <dbReference type="ARBA" id="ARBA00022989"/>
    </source>
</evidence>
<dbReference type="PRINTS" id="PR00237">
    <property type="entry name" value="GPCRRHODOPSN"/>
</dbReference>
<comment type="subcellular location">
    <subcellularLocation>
        <location evidence="1">Membrane</location>
        <topology evidence="1">Multi-pass membrane protein</topology>
    </subcellularLocation>
</comment>
<organism evidence="10 11">
    <name type="scientific">Hypsibius exemplaris</name>
    <name type="common">Freshwater tardigrade</name>
    <dbReference type="NCBI Taxonomy" id="2072580"/>
    <lineage>
        <taxon>Eukaryota</taxon>
        <taxon>Metazoa</taxon>
        <taxon>Ecdysozoa</taxon>
        <taxon>Tardigrada</taxon>
        <taxon>Eutardigrada</taxon>
        <taxon>Parachela</taxon>
        <taxon>Hypsibioidea</taxon>
        <taxon>Hypsibiidae</taxon>
        <taxon>Hypsibius</taxon>
    </lineage>
</organism>
<evidence type="ECO:0000256" key="7">
    <source>
        <dbReference type="ARBA" id="ARBA00023224"/>
    </source>
</evidence>
<dbReference type="AlphaFoldDB" id="A0A1W0WKH0"/>
<evidence type="ECO:0000313" key="11">
    <source>
        <dbReference type="Proteomes" id="UP000192578"/>
    </source>
</evidence>
<dbReference type="Gene3D" id="1.20.1070.10">
    <property type="entry name" value="Rhodopsin 7-helix transmembrane proteins"/>
    <property type="match status" value="2"/>
</dbReference>
<comment type="caution">
    <text evidence="10">The sequence shown here is derived from an EMBL/GenBank/DDBJ whole genome shotgun (WGS) entry which is preliminary data.</text>
</comment>
<feature type="transmembrane region" description="Helical" evidence="8">
    <location>
        <begin position="153"/>
        <end position="173"/>
    </location>
</feature>
<evidence type="ECO:0000256" key="5">
    <source>
        <dbReference type="ARBA" id="ARBA00023136"/>
    </source>
</evidence>
<feature type="transmembrane region" description="Helical" evidence="8">
    <location>
        <begin position="185"/>
        <end position="209"/>
    </location>
</feature>
<keyword evidence="11" id="KW-1185">Reference proteome</keyword>
<evidence type="ECO:0000256" key="6">
    <source>
        <dbReference type="ARBA" id="ARBA00023170"/>
    </source>
</evidence>
<dbReference type="PANTHER" id="PTHR24235:SF29">
    <property type="entry name" value="GH23382P"/>
    <property type="match status" value="1"/>
</dbReference>
<dbReference type="Pfam" id="PF00001">
    <property type="entry name" value="7tm_1"/>
    <property type="match status" value="1"/>
</dbReference>
<keyword evidence="5 8" id="KW-0472">Membrane</keyword>
<dbReference type="Proteomes" id="UP000192578">
    <property type="component" value="Unassembled WGS sequence"/>
</dbReference>
<proteinExistence type="predicted"/>
<accession>A0A1W0WKH0</accession>
<sequence>MSGLIFLSSSEACPGPEFPLPLYQQNIFIFLYGLVAVAALAANAVVVYMMRFKETRTTKSCFLVNFALANILIAVLCSPFTFVPTLILASYPFGWFIYVYGMVLLTIQCLLPVGILTFTYSAIIIHAKRLENDASAIMDSEQLKRIKKANKKFICDVEFYIAAWFPLNVYNIVSDQFLRPSCYSYIHYVWFACHWLAMSHSAFNPFIYFKMHSQFRSGFIYVLNCIFCCRRKPNEWLVERKLMIDYTTSPFIRGANSEECALELTGSASTRNRDPSCADHLVSATA</sequence>
<evidence type="ECO:0000256" key="1">
    <source>
        <dbReference type="ARBA" id="ARBA00004141"/>
    </source>
</evidence>